<feature type="transmembrane region" description="Helical" evidence="10">
    <location>
        <begin position="88"/>
        <end position="110"/>
    </location>
</feature>
<dbReference type="Pfam" id="PF00230">
    <property type="entry name" value="MIP"/>
    <property type="match status" value="1"/>
</dbReference>
<evidence type="ECO:0000256" key="1">
    <source>
        <dbReference type="ARBA" id="ARBA00004141"/>
    </source>
</evidence>
<feature type="compositionally biased region" description="Basic and acidic residues" evidence="9">
    <location>
        <begin position="298"/>
        <end position="309"/>
    </location>
</feature>
<dbReference type="InterPro" id="IPR023271">
    <property type="entry name" value="Aquaporin-like"/>
</dbReference>
<feature type="transmembrane region" description="Helical" evidence="10">
    <location>
        <begin position="174"/>
        <end position="193"/>
    </location>
</feature>
<evidence type="ECO:0000256" key="5">
    <source>
        <dbReference type="ARBA" id="ARBA00022737"/>
    </source>
</evidence>
<dbReference type="InterPro" id="IPR034294">
    <property type="entry name" value="Aquaporin_transptr"/>
</dbReference>
<keyword evidence="5" id="KW-0677">Repeat</keyword>
<evidence type="ECO:0000256" key="3">
    <source>
        <dbReference type="ARBA" id="ARBA00022448"/>
    </source>
</evidence>
<dbReference type="PANTHER" id="PTHR19139">
    <property type="entry name" value="AQUAPORIN TRANSPORTER"/>
    <property type="match status" value="1"/>
</dbReference>
<dbReference type="PANTHER" id="PTHR19139:SF199">
    <property type="entry name" value="MIP17260P"/>
    <property type="match status" value="1"/>
</dbReference>
<accession>A0A1B9GTB2</accession>
<keyword evidence="7 10" id="KW-0472">Membrane</keyword>
<evidence type="ECO:0000256" key="4">
    <source>
        <dbReference type="ARBA" id="ARBA00022692"/>
    </source>
</evidence>
<feature type="compositionally biased region" description="Polar residues" evidence="9">
    <location>
        <begin position="277"/>
        <end position="296"/>
    </location>
</feature>
<evidence type="ECO:0000256" key="9">
    <source>
        <dbReference type="SAM" id="MobiDB-lite"/>
    </source>
</evidence>
<dbReference type="SUPFAM" id="SSF81338">
    <property type="entry name" value="Aquaporin-like"/>
    <property type="match status" value="1"/>
</dbReference>
<dbReference type="Gene3D" id="1.20.1080.10">
    <property type="entry name" value="Glycerol uptake facilitator protein"/>
    <property type="match status" value="1"/>
</dbReference>
<comment type="subcellular location">
    <subcellularLocation>
        <location evidence="1">Membrane</location>
        <topology evidence="1">Multi-pass membrane protein</topology>
    </subcellularLocation>
</comment>
<evidence type="ECO:0000256" key="2">
    <source>
        <dbReference type="ARBA" id="ARBA00006175"/>
    </source>
</evidence>
<evidence type="ECO:0008006" key="13">
    <source>
        <dbReference type="Google" id="ProtNLM"/>
    </source>
</evidence>
<dbReference type="Proteomes" id="UP000092666">
    <property type="component" value="Unassembled WGS sequence"/>
</dbReference>
<dbReference type="EMBL" id="KV700125">
    <property type="protein sequence ID" value="OCF34309.1"/>
    <property type="molecule type" value="Genomic_DNA"/>
</dbReference>
<evidence type="ECO:0000313" key="12">
    <source>
        <dbReference type="Proteomes" id="UP000092666"/>
    </source>
</evidence>
<keyword evidence="12" id="KW-1185">Reference proteome</keyword>
<evidence type="ECO:0000256" key="10">
    <source>
        <dbReference type="SAM" id="Phobius"/>
    </source>
</evidence>
<dbReference type="PRINTS" id="PR00783">
    <property type="entry name" value="MINTRINSICP"/>
</dbReference>
<feature type="transmembrane region" description="Helical" evidence="10">
    <location>
        <begin position="34"/>
        <end position="55"/>
    </location>
</feature>
<evidence type="ECO:0000256" key="7">
    <source>
        <dbReference type="ARBA" id="ARBA00023136"/>
    </source>
</evidence>
<dbReference type="FunFam" id="1.20.1080.10:FF:000014">
    <property type="entry name" value="Aquaporin 1"/>
    <property type="match status" value="1"/>
</dbReference>
<reference evidence="11 12" key="1">
    <citation type="submission" date="2013-07" db="EMBL/GenBank/DDBJ databases">
        <title>The Genome Sequence of Cryptococcus heveanensis BCC8398.</title>
        <authorList>
            <consortium name="The Broad Institute Genome Sequencing Platform"/>
            <person name="Cuomo C."/>
            <person name="Litvintseva A."/>
            <person name="Chen Y."/>
            <person name="Heitman J."/>
            <person name="Sun S."/>
            <person name="Springer D."/>
            <person name="Dromer F."/>
            <person name="Young S.K."/>
            <person name="Zeng Q."/>
            <person name="Gargeya S."/>
            <person name="Fitzgerald M."/>
            <person name="Abouelleil A."/>
            <person name="Alvarado L."/>
            <person name="Berlin A.M."/>
            <person name="Chapman S.B."/>
            <person name="Dewar J."/>
            <person name="Goldberg J."/>
            <person name="Griggs A."/>
            <person name="Gujja S."/>
            <person name="Hansen M."/>
            <person name="Howarth C."/>
            <person name="Imamovic A."/>
            <person name="Larimer J."/>
            <person name="McCowan C."/>
            <person name="Murphy C."/>
            <person name="Pearson M."/>
            <person name="Priest M."/>
            <person name="Roberts A."/>
            <person name="Saif S."/>
            <person name="Shea T."/>
            <person name="Sykes S."/>
            <person name="Wortman J."/>
            <person name="Nusbaum C."/>
            <person name="Birren B."/>
        </authorList>
    </citation>
    <scope>NUCLEOTIDE SEQUENCE [LARGE SCALE GENOMIC DNA]</scope>
    <source>
        <strain evidence="11 12">BCC8398</strain>
    </source>
</reference>
<dbReference type="GO" id="GO:0005886">
    <property type="term" value="C:plasma membrane"/>
    <property type="evidence" value="ECO:0007669"/>
    <property type="project" value="TreeGrafter"/>
</dbReference>
<keyword evidence="4 8" id="KW-0812">Transmembrane</keyword>
<dbReference type="GO" id="GO:0015250">
    <property type="term" value="F:water channel activity"/>
    <property type="evidence" value="ECO:0007669"/>
    <property type="project" value="TreeGrafter"/>
</dbReference>
<feature type="region of interest" description="Disordered" evidence="9">
    <location>
        <begin position="277"/>
        <end position="309"/>
    </location>
</feature>
<proteinExistence type="inferred from homology"/>
<evidence type="ECO:0000313" key="11">
    <source>
        <dbReference type="EMBL" id="OCF34309.1"/>
    </source>
</evidence>
<dbReference type="AlphaFoldDB" id="A0A1B9GTB2"/>
<feature type="transmembrane region" description="Helical" evidence="10">
    <location>
        <begin position="245"/>
        <end position="265"/>
    </location>
</feature>
<feature type="transmembrane region" description="Helical" evidence="10">
    <location>
        <begin position="205"/>
        <end position="225"/>
    </location>
</feature>
<comment type="similarity">
    <text evidence="2 8">Belongs to the MIP/aquaporin (TC 1.A.8) family.</text>
</comment>
<sequence>MGRPFANLGNSEKHSRSTSSAPKSGMFAEIKNDLIAMAGEFIGTILFLLFALGAVQTANANTSANLTQSDDQSGTEPTGSDSNKLLTYYYISAAFGLSLFATASIFYRFTGSIFNPSVSLALCLIGAIKPVRFILVSLAQMVGAIVASAILDGLTPGPLAVNVGLGLGTNRTQGLFIEMFTTACLVLSVLMLAAEKHLLTPFAPLGFGFTLFIVMLFSTAFTGGAVNTARAFGPACIQGFQDYHWIYWLGPTLGALLATAFYVFLKEVHYWRITPGQDSTDVSESPSVQPVTSRMSRNSRDQVRADNAV</sequence>
<feature type="transmembrane region" description="Helical" evidence="10">
    <location>
        <begin position="131"/>
        <end position="154"/>
    </location>
</feature>
<keyword evidence="6 10" id="KW-1133">Transmembrane helix</keyword>
<keyword evidence="3 8" id="KW-0813">Transport</keyword>
<gene>
    <name evidence="11" type="ORF">I316_03823</name>
</gene>
<name>A0A1B9GTB2_9TREE</name>
<feature type="region of interest" description="Disordered" evidence="9">
    <location>
        <begin position="1"/>
        <end position="22"/>
    </location>
</feature>
<reference evidence="12" key="2">
    <citation type="submission" date="2013-12" db="EMBL/GenBank/DDBJ databases">
        <title>Evolution of pathogenesis and genome organization in the Tremellales.</title>
        <authorList>
            <person name="Cuomo C."/>
            <person name="Litvintseva A."/>
            <person name="Heitman J."/>
            <person name="Chen Y."/>
            <person name="Sun S."/>
            <person name="Springer D."/>
            <person name="Dromer F."/>
            <person name="Young S."/>
            <person name="Zeng Q."/>
            <person name="Chapman S."/>
            <person name="Gujja S."/>
            <person name="Saif S."/>
            <person name="Birren B."/>
        </authorList>
    </citation>
    <scope>NUCLEOTIDE SEQUENCE [LARGE SCALE GENOMIC DNA]</scope>
    <source>
        <strain evidence="12">BCC8398</strain>
    </source>
</reference>
<evidence type="ECO:0000256" key="6">
    <source>
        <dbReference type="ARBA" id="ARBA00022989"/>
    </source>
</evidence>
<protein>
    <recommendedName>
        <fullName evidence="13">Aquaporin rerated protein, other eukaryote</fullName>
    </recommendedName>
</protein>
<dbReference type="OrthoDB" id="3222at2759"/>
<dbReference type="InterPro" id="IPR000425">
    <property type="entry name" value="MIP"/>
</dbReference>
<evidence type="ECO:0000256" key="8">
    <source>
        <dbReference type="RuleBase" id="RU000477"/>
    </source>
</evidence>
<organism evidence="11 12">
    <name type="scientific">Kwoniella heveanensis BCC8398</name>
    <dbReference type="NCBI Taxonomy" id="1296120"/>
    <lineage>
        <taxon>Eukaryota</taxon>
        <taxon>Fungi</taxon>
        <taxon>Dikarya</taxon>
        <taxon>Basidiomycota</taxon>
        <taxon>Agaricomycotina</taxon>
        <taxon>Tremellomycetes</taxon>
        <taxon>Tremellales</taxon>
        <taxon>Cryptococcaceae</taxon>
        <taxon>Kwoniella</taxon>
    </lineage>
</organism>
<dbReference type="STRING" id="1296120.A0A1B9GTB2"/>